<organism evidence="3 4">
    <name type="scientific">Nannocystis pusilla</name>
    <dbReference type="NCBI Taxonomy" id="889268"/>
    <lineage>
        <taxon>Bacteria</taxon>
        <taxon>Pseudomonadati</taxon>
        <taxon>Myxococcota</taxon>
        <taxon>Polyangia</taxon>
        <taxon>Nannocystales</taxon>
        <taxon>Nannocystaceae</taxon>
        <taxon>Nannocystis</taxon>
    </lineage>
</organism>
<comment type="similarity">
    <text evidence="1">Belongs to the ATP-dependent AMP-binding enzyme family.</text>
</comment>
<dbReference type="SUPFAM" id="SSF56801">
    <property type="entry name" value="Acetyl-CoA synthetase-like"/>
    <property type="match status" value="1"/>
</dbReference>
<name>A0ABS7TMQ2_9BACT</name>
<keyword evidence="4" id="KW-1185">Reference proteome</keyword>
<evidence type="ECO:0000259" key="2">
    <source>
        <dbReference type="Pfam" id="PF00501"/>
    </source>
</evidence>
<dbReference type="Pfam" id="PF00501">
    <property type="entry name" value="AMP-binding"/>
    <property type="match status" value="1"/>
</dbReference>
<feature type="domain" description="AMP-dependent synthetase/ligase" evidence="2">
    <location>
        <begin position="26"/>
        <end position="388"/>
    </location>
</feature>
<dbReference type="Gene3D" id="3.40.50.12780">
    <property type="entry name" value="N-terminal domain of ligase-like"/>
    <property type="match status" value="1"/>
</dbReference>
<evidence type="ECO:0000256" key="1">
    <source>
        <dbReference type="ARBA" id="ARBA00006432"/>
    </source>
</evidence>
<dbReference type="Gene3D" id="3.30.300.30">
    <property type="match status" value="1"/>
</dbReference>
<evidence type="ECO:0000313" key="3">
    <source>
        <dbReference type="EMBL" id="MBZ5709500.1"/>
    </source>
</evidence>
<dbReference type="PANTHER" id="PTHR22754:SF32">
    <property type="entry name" value="DISCO-INTERACTING PROTEIN 2"/>
    <property type="match status" value="1"/>
</dbReference>
<protein>
    <submittedName>
        <fullName evidence="3">AMP-binding protein</fullName>
    </submittedName>
</protein>
<dbReference type="InterPro" id="IPR045851">
    <property type="entry name" value="AMP-bd_C_sf"/>
</dbReference>
<dbReference type="InterPro" id="IPR042099">
    <property type="entry name" value="ANL_N_sf"/>
</dbReference>
<dbReference type="PANTHER" id="PTHR22754">
    <property type="entry name" value="DISCO-INTERACTING PROTEIN 2 DIP2 -RELATED"/>
    <property type="match status" value="1"/>
</dbReference>
<dbReference type="InterPro" id="IPR000873">
    <property type="entry name" value="AMP-dep_synth/lig_dom"/>
</dbReference>
<proteinExistence type="inferred from homology"/>
<evidence type="ECO:0000313" key="4">
    <source>
        <dbReference type="Proteomes" id="UP001139031"/>
    </source>
</evidence>
<sequence>MSTLVHSLVALRGCDLPGLVVIGDDGDTQIRSFAELVAAVEGFAARLVARGVGRGERLAIAAPDPEYMVVATLAALRAGAVPIALADPAGGSAEAWAAGALQVVRASGAHRVIRPSPTRGPLPALPGARELMVDDLGEHPLGGAFLPDPDSFRADDLALVQFSGGGQVALRATPYSHAALAAACEALLGAALRARPGDRVLSWIGLHQGLLGAVLAPLRHRVPFVIARPDPFDAARWLRLVDNLGVTITFAGAATLEQPARPDPRLDLRRVRALVCGGDVLALEAVRTFVDVHAAAGLDPRTLVPCFGAAASETPGQPLRVDRVAPEAYSRDGFAAPIGHVLGDMPRKALEFVARGRPLPGHRVEVVDRAGEPLGEREVGEVVVCGPSDDPAGRRTGLRGYLAEGRLYVTGRVDDVIVVHGCSYDPQPIEREAARVPGICAGKVVALARPGKLTDELVVIAEGRPVDPAVLNTMTATLRRRIQAALGLRVAALVQVPVGALPRTSSGELQRAAARAQYLQNA</sequence>
<dbReference type="RefSeq" id="WP_224191277.1">
    <property type="nucleotide sequence ID" value="NZ_JAIRAU010000006.1"/>
</dbReference>
<dbReference type="Proteomes" id="UP001139031">
    <property type="component" value="Unassembled WGS sequence"/>
</dbReference>
<reference evidence="3" key="1">
    <citation type="submission" date="2021-08" db="EMBL/GenBank/DDBJ databases">
        <authorList>
            <person name="Stevens D.C."/>
        </authorList>
    </citation>
    <scope>NUCLEOTIDE SEQUENCE</scope>
    <source>
        <strain evidence="3">DSM 53165</strain>
    </source>
</reference>
<dbReference type="EMBL" id="JAIRAU010000006">
    <property type="protein sequence ID" value="MBZ5709500.1"/>
    <property type="molecule type" value="Genomic_DNA"/>
</dbReference>
<gene>
    <name evidence="3" type="ORF">K7C98_09530</name>
</gene>
<accession>A0ABS7TMQ2</accession>
<comment type="caution">
    <text evidence="3">The sequence shown here is derived from an EMBL/GenBank/DDBJ whole genome shotgun (WGS) entry which is preliminary data.</text>
</comment>